<dbReference type="GO" id="GO:0003676">
    <property type="term" value="F:nucleic acid binding"/>
    <property type="evidence" value="ECO:0007669"/>
    <property type="project" value="InterPro"/>
</dbReference>
<feature type="domain" description="DDH" evidence="1">
    <location>
        <begin position="30"/>
        <end position="161"/>
    </location>
</feature>
<proteinExistence type="predicted"/>
<sequence>MEGEVKKFYNAASNIADFLETHLRRKSRIKINTDTDPDGISAGNIIARCLNYFDIPFHISFGGPPEEEDLKELNRQDYDLFLFLDQGTGQYQIINEYLLEKNEEVLILDHHPGETENRTGFNHLNPHSFNLSGAKDVSSSGVAYSVIKQIDERFESLSEIALIGALGDRQEGPSGFSGINQEILNRSRENDFIRTENGLKLNNRGLPIPECLSRTIRPFLRGLSGNKDKCEELITGLGFEIETTIQELNEEEEKELRDEILKTIKIESPENLKNSLWGTIYISQTDQIAGPKNLNEYVTLLDSCEKSNKVEIGFSAMLGDETYGEKAHDITKKYQKNMIEVMNWLVSEEDRIKTTPQFRYLDIEEEFKSKMIGEILSIAIESGLVKNNKPLIGLAKINENKLKVSARASAEYVKSGPPLGEVLHKISEELEGSGGGHNVAAAARIPYERKDEFIKKVDKFLKNHK</sequence>
<dbReference type="InterPro" id="IPR051673">
    <property type="entry name" value="SSDNA_exonuclease_RecJ"/>
</dbReference>
<organism evidence="3 4">
    <name type="scientific">candidate division MSBL1 archaeon SCGC-AAA259D14</name>
    <dbReference type="NCBI Taxonomy" id="1698261"/>
    <lineage>
        <taxon>Archaea</taxon>
        <taxon>Methanobacteriati</taxon>
        <taxon>Methanobacteriota</taxon>
        <taxon>candidate division MSBL1</taxon>
    </lineage>
</organism>
<keyword evidence="4" id="KW-1185">Reference proteome</keyword>
<feature type="domain" description="DHHA1" evidence="2">
    <location>
        <begin position="369"/>
        <end position="463"/>
    </location>
</feature>
<dbReference type="PANTHER" id="PTHR30255:SF2">
    <property type="entry name" value="SINGLE-STRANDED-DNA-SPECIFIC EXONUCLEASE RECJ"/>
    <property type="match status" value="1"/>
</dbReference>
<protein>
    <submittedName>
        <fullName evidence="3">Uncharacterized protein</fullName>
    </submittedName>
</protein>
<dbReference type="Proteomes" id="UP000070589">
    <property type="component" value="Unassembled WGS sequence"/>
</dbReference>
<dbReference type="PANTHER" id="PTHR30255">
    <property type="entry name" value="SINGLE-STRANDED-DNA-SPECIFIC EXONUCLEASE RECJ"/>
    <property type="match status" value="1"/>
</dbReference>
<gene>
    <name evidence="3" type="ORF">AKJ62_00555</name>
</gene>
<dbReference type="AlphaFoldDB" id="A0A133U8T3"/>
<evidence type="ECO:0000313" key="4">
    <source>
        <dbReference type="Proteomes" id="UP000070589"/>
    </source>
</evidence>
<dbReference type="EMBL" id="LHXL01000003">
    <property type="protein sequence ID" value="KXA90594.1"/>
    <property type="molecule type" value="Genomic_DNA"/>
</dbReference>
<evidence type="ECO:0000259" key="2">
    <source>
        <dbReference type="Pfam" id="PF02272"/>
    </source>
</evidence>
<evidence type="ECO:0000259" key="1">
    <source>
        <dbReference type="Pfam" id="PF01368"/>
    </source>
</evidence>
<accession>A0A133U8T3</accession>
<dbReference type="Gene3D" id="3.10.310.30">
    <property type="match status" value="1"/>
</dbReference>
<dbReference type="InterPro" id="IPR003156">
    <property type="entry name" value="DHHA1_dom"/>
</dbReference>
<dbReference type="Pfam" id="PF02272">
    <property type="entry name" value="DHHA1"/>
    <property type="match status" value="1"/>
</dbReference>
<dbReference type="SUPFAM" id="SSF64182">
    <property type="entry name" value="DHH phosphoesterases"/>
    <property type="match status" value="1"/>
</dbReference>
<dbReference type="InterPro" id="IPR038763">
    <property type="entry name" value="DHH_sf"/>
</dbReference>
<dbReference type="Gene3D" id="3.90.1640.30">
    <property type="match status" value="1"/>
</dbReference>
<evidence type="ECO:0000313" key="3">
    <source>
        <dbReference type="EMBL" id="KXA90594.1"/>
    </source>
</evidence>
<dbReference type="Pfam" id="PF01368">
    <property type="entry name" value="DHH"/>
    <property type="match status" value="1"/>
</dbReference>
<dbReference type="InterPro" id="IPR001667">
    <property type="entry name" value="DDH_dom"/>
</dbReference>
<dbReference type="GO" id="GO:0004527">
    <property type="term" value="F:exonuclease activity"/>
    <property type="evidence" value="ECO:0007669"/>
    <property type="project" value="UniProtKB-KW"/>
</dbReference>
<reference evidence="3 4" key="1">
    <citation type="journal article" date="2016" name="Sci. Rep.">
        <title>Metabolic traits of an uncultured archaeal lineage -MSBL1- from brine pools of the Red Sea.</title>
        <authorList>
            <person name="Mwirichia R."/>
            <person name="Alam I."/>
            <person name="Rashid M."/>
            <person name="Vinu M."/>
            <person name="Ba-Alawi W."/>
            <person name="Anthony Kamau A."/>
            <person name="Kamanda Ngugi D."/>
            <person name="Goker M."/>
            <person name="Klenk H.P."/>
            <person name="Bajic V."/>
            <person name="Stingl U."/>
        </authorList>
    </citation>
    <scope>NUCLEOTIDE SEQUENCE [LARGE SCALE GENOMIC DNA]</scope>
    <source>
        <strain evidence="3">SCGC-AAA259D14</strain>
    </source>
</reference>
<comment type="caution">
    <text evidence="3">The sequence shown here is derived from an EMBL/GenBank/DDBJ whole genome shotgun (WGS) entry which is preliminary data.</text>
</comment>
<name>A0A133U8T3_9EURY</name>